<dbReference type="AlphaFoldDB" id="A0A377LXV3"/>
<evidence type="ECO:0000259" key="1">
    <source>
        <dbReference type="Pfam" id="PF13847"/>
    </source>
</evidence>
<proteinExistence type="predicted"/>
<dbReference type="PANTHER" id="PTHR43667">
    <property type="entry name" value="CYCLOPROPANE-FATTY-ACYL-PHOSPHOLIPID SYNTHASE"/>
    <property type="match status" value="1"/>
</dbReference>
<dbReference type="EMBL" id="UGJB01000004">
    <property type="protein sequence ID" value="STQ10989.1"/>
    <property type="molecule type" value="Genomic_DNA"/>
</dbReference>
<accession>A0A377LXV3</accession>
<dbReference type="InterPro" id="IPR050723">
    <property type="entry name" value="CFA/CMAS"/>
</dbReference>
<protein>
    <submittedName>
        <fullName evidence="2">Putative SAM-dependent methyltransferases/O-linked N-acetylglucosamine transferase</fullName>
        <ecNumber evidence="2">2.1.1.-</ecNumber>
    </submittedName>
</protein>
<dbReference type="GO" id="GO:0008168">
    <property type="term" value="F:methyltransferase activity"/>
    <property type="evidence" value="ECO:0007669"/>
    <property type="project" value="UniProtKB-KW"/>
</dbReference>
<dbReference type="Pfam" id="PF13847">
    <property type="entry name" value="Methyltransf_31"/>
    <property type="match status" value="1"/>
</dbReference>
<dbReference type="Proteomes" id="UP000255106">
    <property type="component" value="Unassembled WGS sequence"/>
</dbReference>
<evidence type="ECO:0000313" key="2">
    <source>
        <dbReference type="EMBL" id="STQ10989.1"/>
    </source>
</evidence>
<sequence length="294" mass="32097">MLYPDNRFTLSSLQAAAALYQFPAGAPENARVLDLGCGQGDVLLSAALAWPDCVGIGIDSNEEAVSAGQRQAQRLGIANIELVAAGLNDVLSVSPGEFDYILIRGDFIPAGMPERDALLQWCHRHLAARGMIAIHQTFTPPESAAQYVQDALAFHARLAGRPEEQVAFARGMLSYLAMTQPEGEIKHHVLAMEHVDDATLSEMLASATHTSGQFIHFNDSLSPAGYATWEMRCRSTKRVKVLASKFISCTLWSHPDRRRLPRSNISILPSTVASASACFPVMMPSTRRRWILPA</sequence>
<dbReference type="Gene3D" id="3.40.50.150">
    <property type="entry name" value="Vaccinia Virus protein VP39"/>
    <property type="match status" value="1"/>
</dbReference>
<name>A0A377LXV3_ENTCL</name>
<dbReference type="PANTHER" id="PTHR43667:SF2">
    <property type="entry name" value="FATTY ACID C-METHYL TRANSFERASE"/>
    <property type="match status" value="1"/>
</dbReference>
<organism evidence="2 3">
    <name type="scientific">Enterobacter cloacae</name>
    <dbReference type="NCBI Taxonomy" id="550"/>
    <lineage>
        <taxon>Bacteria</taxon>
        <taxon>Pseudomonadati</taxon>
        <taxon>Pseudomonadota</taxon>
        <taxon>Gammaproteobacteria</taxon>
        <taxon>Enterobacterales</taxon>
        <taxon>Enterobacteriaceae</taxon>
        <taxon>Enterobacter</taxon>
        <taxon>Enterobacter cloacae complex</taxon>
    </lineage>
</organism>
<dbReference type="CDD" id="cd02440">
    <property type="entry name" value="AdoMet_MTases"/>
    <property type="match status" value="1"/>
</dbReference>
<dbReference type="EC" id="2.1.1.-" evidence="2"/>
<keyword evidence="2" id="KW-0489">Methyltransferase</keyword>
<gene>
    <name evidence="2" type="primary">prmC_1</name>
    <name evidence="2" type="ORF">NCTC10005_03753</name>
</gene>
<dbReference type="InterPro" id="IPR025714">
    <property type="entry name" value="Methyltranfer_dom"/>
</dbReference>
<feature type="domain" description="Methyltransferase" evidence="1">
    <location>
        <begin position="29"/>
        <end position="137"/>
    </location>
</feature>
<dbReference type="GO" id="GO:0032259">
    <property type="term" value="P:methylation"/>
    <property type="evidence" value="ECO:0007669"/>
    <property type="project" value="UniProtKB-KW"/>
</dbReference>
<evidence type="ECO:0000313" key="3">
    <source>
        <dbReference type="Proteomes" id="UP000255106"/>
    </source>
</evidence>
<keyword evidence="2" id="KW-0808">Transferase</keyword>
<dbReference type="InterPro" id="IPR029063">
    <property type="entry name" value="SAM-dependent_MTases_sf"/>
</dbReference>
<reference evidence="2 3" key="1">
    <citation type="submission" date="2018-06" db="EMBL/GenBank/DDBJ databases">
        <authorList>
            <consortium name="Pathogen Informatics"/>
            <person name="Doyle S."/>
        </authorList>
    </citation>
    <scope>NUCLEOTIDE SEQUENCE [LARGE SCALE GENOMIC DNA]</scope>
    <source>
        <strain evidence="2 3">NCTC10005</strain>
    </source>
</reference>
<dbReference type="SUPFAM" id="SSF53335">
    <property type="entry name" value="S-adenosyl-L-methionine-dependent methyltransferases"/>
    <property type="match status" value="1"/>
</dbReference>